<evidence type="ECO:0000313" key="1">
    <source>
        <dbReference type="EMBL" id="JAH00604.1"/>
    </source>
</evidence>
<reference evidence="1" key="1">
    <citation type="submission" date="2014-11" db="EMBL/GenBank/DDBJ databases">
        <authorList>
            <person name="Amaro Gonzalez C."/>
        </authorList>
    </citation>
    <scope>NUCLEOTIDE SEQUENCE</scope>
</reference>
<sequence>MQLRQQDSPHIQVCHNVIFWGCEKHLEISEILDN</sequence>
<organism evidence="1">
    <name type="scientific">Anguilla anguilla</name>
    <name type="common">European freshwater eel</name>
    <name type="synonym">Muraena anguilla</name>
    <dbReference type="NCBI Taxonomy" id="7936"/>
    <lineage>
        <taxon>Eukaryota</taxon>
        <taxon>Metazoa</taxon>
        <taxon>Chordata</taxon>
        <taxon>Craniata</taxon>
        <taxon>Vertebrata</taxon>
        <taxon>Euteleostomi</taxon>
        <taxon>Actinopterygii</taxon>
        <taxon>Neopterygii</taxon>
        <taxon>Teleostei</taxon>
        <taxon>Anguilliformes</taxon>
        <taxon>Anguillidae</taxon>
        <taxon>Anguilla</taxon>
    </lineage>
</organism>
<accession>A0A0E9P7W7</accession>
<proteinExistence type="predicted"/>
<dbReference type="EMBL" id="GBXM01107973">
    <property type="protein sequence ID" value="JAH00604.1"/>
    <property type="molecule type" value="Transcribed_RNA"/>
</dbReference>
<dbReference type="AlphaFoldDB" id="A0A0E9P7W7"/>
<reference evidence="1" key="2">
    <citation type="journal article" date="2015" name="Fish Shellfish Immunol.">
        <title>Early steps in the European eel (Anguilla anguilla)-Vibrio vulnificus interaction in the gills: Role of the RtxA13 toxin.</title>
        <authorList>
            <person name="Callol A."/>
            <person name="Pajuelo D."/>
            <person name="Ebbesson L."/>
            <person name="Teles M."/>
            <person name="MacKenzie S."/>
            <person name="Amaro C."/>
        </authorList>
    </citation>
    <scope>NUCLEOTIDE SEQUENCE</scope>
</reference>
<name>A0A0E9P7W7_ANGAN</name>
<protein>
    <submittedName>
        <fullName evidence="1">Uncharacterized protein</fullName>
    </submittedName>
</protein>